<dbReference type="AlphaFoldDB" id="A0A9K3GQB5"/>
<comment type="caution">
    <text evidence="5">The sequence shown here is derived from an EMBL/GenBank/DDBJ whole genome shotgun (WGS) entry which is preliminary data.</text>
</comment>
<evidence type="ECO:0000256" key="3">
    <source>
        <dbReference type="ARBA" id="ARBA00025786"/>
    </source>
</evidence>
<dbReference type="EMBL" id="BDIP01008870">
    <property type="protein sequence ID" value="GIQ92054.1"/>
    <property type="molecule type" value="Genomic_DNA"/>
</dbReference>
<keyword evidence="1" id="KW-0808">Transferase</keyword>
<accession>A0A9K3GQB5</accession>
<dbReference type="PANTHER" id="PTHR23091">
    <property type="entry name" value="N-TERMINAL ACETYLTRANSFERASE"/>
    <property type="match status" value="1"/>
</dbReference>
<dbReference type="GO" id="GO:1990189">
    <property type="term" value="F:protein N-terminal-serine acetyltransferase activity"/>
    <property type="evidence" value="ECO:0007669"/>
    <property type="project" value="TreeGrafter"/>
</dbReference>
<evidence type="ECO:0000256" key="1">
    <source>
        <dbReference type="ARBA" id="ARBA00022679"/>
    </source>
</evidence>
<keyword evidence="2" id="KW-0012">Acyltransferase</keyword>
<gene>
    <name evidence="5" type="ORF">KIPB_015601</name>
</gene>
<dbReference type="InterPro" id="IPR045047">
    <property type="entry name" value="Ard1-like"/>
</dbReference>
<reference evidence="5 6" key="1">
    <citation type="journal article" date="2018" name="PLoS ONE">
        <title>The draft genome of Kipferlia bialata reveals reductive genome evolution in fornicate parasites.</title>
        <authorList>
            <person name="Tanifuji G."/>
            <person name="Takabayashi S."/>
            <person name="Kume K."/>
            <person name="Takagi M."/>
            <person name="Nakayama T."/>
            <person name="Kamikawa R."/>
            <person name="Inagaki Y."/>
            <person name="Hashimoto T."/>
        </authorList>
    </citation>
    <scope>NUCLEOTIDE SEQUENCE [LARGE SCALE GENOMIC DNA]</scope>
    <source>
        <strain evidence="5">NY0173</strain>
    </source>
</reference>
<name>A0A9K3GQB5_9EUKA</name>
<dbReference type="Pfam" id="PF00583">
    <property type="entry name" value="Acetyltransf_1"/>
    <property type="match status" value="1"/>
</dbReference>
<evidence type="ECO:0000259" key="4">
    <source>
        <dbReference type="PROSITE" id="PS51186"/>
    </source>
</evidence>
<dbReference type="CDD" id="cd04301">
    <property type="entry name" value="NAT_SF"/>
    <property type="match status" value="1"/>
</dbReference>
<comment type="similarity">
    <text evidence="3">Belongs to the acetyltransferase family. ARD1 subfamily.</text>
</comment>
<evidence type="ECO:0000256" key="2">
    <source>
        <dbReference type="ARBA" id="ARBA00023315"/>
    </source>
</evidence>
<dbReference type="PROSITE" id="PS51186">
    <property type="entry name" value="GNAT"/>
    <property type="match status" value="1"/>
</dbReference>
<dbReference type="InterPro" id="IPR016181">
    <property type="entry name" value="Acyl_CoA_acyltransferase"/>
</dbReference>
<feature type="domain" description="N-acetyltransferase" evidence="4">
    <location>
        <begin position="2"/>
        <end position="96"/>
    </location>
</feature>
<dbReference type="Proteomes" id="UP000265618">
    <property type="component" value="Unassembled WGS sequence"/>
</dbReference>
<dbReference type="OrthoDB" id="25586at2759"/>
<keyword evidence="6" id="KW-1185">Reference proteome</keyword>
<proteinExistence type="inferred from homology"/>
<dbReference type="InterPro" id="IPR000182">
    <property type="entry name" value="GNAT_dom"/>
</dbReference>
<dbReference type="SUPFAM" id="SSF55729">
    <property type="entry name" value="Acyl-CoA N-acyltransferases (Nat)"/>
    <property type="match status" value="1"/>
</dbReference>
<organism evidence="5 6">
    <name type="scientific">Kipferlia bialata</name>
    <dbReference type="NCBI Taxonomy" id="797122"/>
    <lineage>
        <taxon>Eukaryota</taxon>
        <taxon>Metamonada</taxon>
        <taxon>Carpediemonas-like organisms</taxon>
        <taxon>Kipferlia</taxon>
    </lineage>
</organism>
<dbReference type="Gene3D" id="3.40.630.30">
    <property type="match status" value="1"/>
</dbReference>
<dbReference type="GO" id="GO:0031415">
    <property type="term" value="C:NatA complex"/>
    <property type="evidence" value="ECO:0007669"/>
    <property type="project" value="InterPro"/>
</dbReference>
<sequence length="96" mass="10863">MVTLRRATVHDLLGMQSANLSCLPENYGYNYYMYHFMSWPHTSYVAIDGGKVVGYVMAKIESEAWGDEDLKHGHITSVAVLRTHRRMGLATLDQVS</sequence>
<dbReference type="PANTHER" id="PTHR23091:SF4">
    <property type="entry name" value="N-TERMINAL AMINO-ACID N(ALPHA)-ACETYLTRANSFERASE NATA"/>
    <property type="match status" value="1"/>
</dbReference>
<evidence type="ECO:0000313" key="5">
    <source>
        <dbReference type="EMBL" id="GIQ92054.1"/>
    </source>
</evidence>
<dbReference type="GO" id="GO:1990190">
    <property type="term" value="F:protein-N-terminal-glutamate acetyltransferase activity"/>
    <property type="evidence" value="ECO:0007669"/>
    <property type="project" value="TreeGrafter"/>
</dbReference>
<protein>
    <recommendedName>
        <fullName evidence="4">N-acetyltransferase domain-containing protein</fullName>
    </recommendedName>
</protein>
<evidence type="ECO:0000313" key="6">
    <source>
        <dbReference type="Proteomes" id="UP000265618"/>
    </source>
</evidence>